<dbReference type="AlphaFoldDB" id="A0A5J4YR44"/>
<evidence type="ECO:0000259" key="12">
    <source>
        <dbReference type="Pfam" id="PF03372"/>
    </source>
</evidence>
<evidence type="ECO:0000256" key="10">
    <source>
        <dbReference type="ARBA" id="ARBA00023242"/>
    </source>
</evidence>
<dbReference type="PANTHER" id="PTHR15822">
    <property type="entry name" value="TRAF AND TNF RECEPTOR-ASSOCIATED PROTEIN"/>
    <property type="match status" value="1"/>
</dbReference>
<keyword evidence="9" id="KW-0234">DNA repair</keyword>
<evidence type="ECO:0000256" key="9">
    <source>
        <dbReference type="ARBA" id="ARBA00023204"/>
    </source>
</evidence>
<evidence type="ECO:0000256" key="7">
    <source>
        <dbReference type="ARBA" id="ARBA00022801"/>
    </source>
</evidence>
<dbReference type="SUPFAM" id="SSF56219">
    <property type="entry name" value="DNase I-like"/>
    <property type="match status" value="1"/>
</dbReference>
<dbReference type="Proteomes" id="UP000324585">
    <property type="component" value="Unassembled WGS sequence"/>
</dbReference>
<dbReference type="GO" id="GO:0003697">
    <property type="term" value="F:single-stranded DNA binding"/>
    <property type="evidence" value="ECO:0007669"/>
    <property type="project" value="TreeGrafter"/>
</dbReference>
<evidence type="ECO:0000256" key="5">
    <source>
        <dbReference type="ARBA" id="ARBA00022723"/>
    </source>
</evidence>
<keyword evidence="10" id="KW-0539">Nucleus</keyword>
<evidence type="ECO:0000256" key="11">
    <source>
        <dbReference type="SAM" id="MobiDB-lite"/>
    </source>
</evidence>
<evidence type="ECO:0000313" key="13">
    <source>
        <dbReference type="EMBL" id="KAA8493263.1"/>
    </source>
</evidence>
<evidence type="ECO:0000313" key="14">
    <source>
        <dbReference type="Proteomes" id="UP000324585"/>
    </source>
</evidence>
<evidence type="ECO:0000256" key="8">
    <source>
        <dbReference type="ARBA" id="ARBA00022842"/>
    </source>
</evidence>
<evidence type="ECO:0000256" key="4">
    <source>
        <dbReference type="ARBA" id="ARBA00022722"/>
    </source>
</evidence>
<evidence type="ECO:0000256" key="2">
    <source>
        <dbReference type="ARBA" id="ARBA00001946"/>
    </source>
</evidence>
<organism evidence="13 14">
    <name type="scientific">Porphyridium purpureum</name>
    <name type="common">Red alga</name>
    <name type="synonym">Porphyridium cruentum</name>
    <dbReference type="NCBI Taxonomy" id="35688"/>
    <lineage>
        <taxon>Eukaryota</taxon>
        <taxon>Rhodophyta</taxon>
        <taxon>Bangiophyceae</taxon>
        <taxon>Porphyridiales</taxon>
        <taxon>Porphyridiaceae</taxon>
        <taxon>Porphyridium</taxon>
    </lineage>
</organism>
<feature type="compositionally biased region" description="Low complexity" evidence="11">
    <location>
        <begin position="20"/>
        <end position="32"/>
    </location>
</feature>
<protein>
    <recommendedName>
        <fullName evidence="12">Endonuclease/exonuclease/phosphatase domain-containing protein</fullName>
    </recommendedName>
</protein>
<comment type="cofactor">
    <cofactor evidence="1">
        <name>Mn(2+)</name>
        <dbReference type="ChEBI" id="CHEBI:29035"/>
    </cofactor>
</comment>
<evidence type="ECO:0000256" key="6">
    <source>
        <dbReference type="ARBA" id="ARBA00022763"/>
    </source>
</evidence>
<accession>A0A5J4YR44</accession>
<keyword evidence="6" id="KW-0227">DNA damage</keyword>
<comment type="caution">
    <text evidence="13">The sequence shown here is derived from an EMBL/GenBank/DDBJ whole genome shotgun (WGS) entry which is preliminary data.</text>
</comment>
<name>A0A5J4YR44_PORPP</name>
<evidence type="ECO:0000256" key="1">
    <source>
        <dbReference type="ARBA" id="ARBA00001936"/>
    </source>
</evidence>
<dbReference type="Pfam" id="PF03372">
    <property type="entry name" value="Exo_endo_phos"/>
    <property type="match status" value="1"/>
</dbReference>
<feature type="region of interest" description="Disordered" evidence="11">
    <location>
        <begin position="1"/>
        <end position="32"/>
    </location>
</feature>
<dbReference type="GO" id="GO:0006302">
    <property type="term" value="P:double-strand break repair"/>
    <property type="evidence" value="ECO:0007669"/>
    <property type="project" value="TreeGrafter"/>
</dbReference>
<sequence length="322" mass="35152">MPRTGQGVARAIRKGPYNGRQSLASRSASARDAVPAARAQVKHTKELLKLRVLSYNVAGFERSAQAPPGWNTADSKAHLAALIHAHQPDCVHLQEVPNGGAGFHVDQYRAVDATVVSHCEHIVTYIRMESEEALFGPFDRFVKLQLPEQAGSEFGFGLALQLNLEEPVFLVNVHLEPFKEGAITRHEQLSLMSSRLGHKAAVLIAGDTNTRKPELKSLSKAPLNVTPIKVPQGMPDAPSTWDSFSNRFRGEQTFPFRAAFSRFLSRSGSASAVNAIVSFAVVPSELARGILLFESPILSTKHGFHLSDHFGFLADISILQSM</sequence>
<keyword evidence="4" id="KW-0540">Nuclease</keyword>
<dbReference type="OMA" id="CHSTHIW"/>
<keyword evidence="14" id="KW-1185">Reference proteome</keyword>
<dbReference type="InterPro" id="IPR036691">
    <property type="entry name" value="Endo/exonu/phosph_ase_sf"/>
</dbReference>
<feature type="domain" description="Endonuclease/exonuclease/phosphatase" evidence="12">
    <location>
        <begin position="53"/>
        <end position="246"/>
    </location>
</feature>
<reference evidence="14" key="1">
    <citation type="journal article" date="2019" name="Nat. Commun.">
        <title>Expansion of phycobilisome linker gene families in mesophilic red algae.</title>
        <authorList>
            <person name="Lee J."/>
            <person name="Kim D."/>
            <person name="Bhattacharya D."/>
            <person name="Yoon H.S."/>
        </authorList>
    </citation>
    <scope>NUCLEOTIDE SEQUENCE [LARGE SCALE GENOMIC DNA]</scope>
    <source>
        <strain evidence="14">CCMP 1328</strain>
    </source>
</reference>
<dbReference type="InterPro" id="IPR051547">
    <property type="entry name" value="TDP2-like"/>
</dbReference>
<proteinExistence type="predicted"/>
<dbReference type="GO" id="GO:0070260">
    <property type="term" value="F:5'-tyrosyl-DNA phosphodiesterase activity"/>
    <property type="evidence" value="ECO:0007669"/>
    <property type="project" value="TreeGrafter"/>
</dbReference>
<keyword evidence="8" id="KW-0460">Magnesium</keyword>
<dbReference type="EMBL" id="VRMN01000007">
    <property type="protein sequence ID" value="KAA8493263.1"/>
    <property type="molecule type" value="Genomic_DNA"/>
</dbReference>
<comment type="cofactor">
    <cofactor evidence="2">
        <name>Mg(2+)</name>
        <dbReference type="ChEBI" id="CHEBI:18420"/>
    </cofactor>
</comment>
<evidence type="ECO:0000256" key="3">
    <source>
        <dbReference type="ARBA" id="ARBA00004322"/>
    </source>
</evidence>
<comment type="subcellular location">
    <subcellularLocation>
        <location evidence="3">Nucleus</location>
        <location evidence="3">PML body</location>
    </subcellularLocation>
</comment>
<dbReference type="Gene3D" id="3.60.10.10">
    <property type="entry name" value="Endonuclease/exonuclease/phosphatase"/>
    <property type="match status" value="1"/>
</dbReference>
<keyword evidence="5" id="KW-0479">Metal-binding</keyword>
<dbReference type="GO" id="GO:0046872">
    <property type="term" value="F:metal ion binding"/>
    <property type="evidence" value="ECO:0007669"/>
    <property type="project" value="UniProtKB-KW"/>
</dbReference>
<keyword evidence="7" id="KW-0378">Hydrolase</keyword>
<dbReference type="GO" id="GO:0005737">
    <property type="term" value="C:cytoplasm"/>
    <property type="evidence" value="ECO:0007669"/>
    <property type="project" value="TreeGrafter"/>
</dbReference>
<dbReference type="GO" id="GO:0004518">
    <property type="term" value="F:nuclease activity"/>
    <property type="evidence" value="ECO:0007669"/>
    <property type="project" value="UniProtKB-KW"/>
</dbReference>
<dbReference type="InterPro" id="IPR005135">
    <property type="entry name" value="Endo/exonuclease/phosphatase"/>
</dbReference>
<dbReference type="PANTHER" id="PTHR15822:SF4">
    <property type="entry name" value="TYROSYL-DNA PHOSPHODIESTERASE 2"/>
    <property type="match status" value="1"/>
</dbReference>
<gene>
    <name evidence="13" type="ORF">FVE85_8708</name>
</gene>